<comment type="caution">
    <text evidence="2">The sequence shown here is derived from an EMBL/GenBank/DDBJ whole genome shotgun (WGS) entry which is preliminary data.</text>
</comment>
<accession>A0A9D7S8G9</accession>
<dbReference type="AlphaFoldDB" id="A0A9D7S8G9"/>
<feature type="chain" id="PRO_5038920962" description="Transporter" evidence="1">
    <location>
        <begin position="26"/>
        <end position="373"/>
    </location>
</feature>
<feature type="signal peptide" evidence="1">
    <location>
        <begin position="1"/>
        <end position="25"/>
    </location>
</feature>
<evidence type="ECO:0000313" key="3">
    <source>
        <dbReference type="Proteomes" id="UP000808349"/>
    </source>
</evidence>
<evidence type="ECO:0000256" key="1">
    <source>
        <dbReference type="SAM" id="SignalP"/>
    </source>
</evidence>
<protein>
    <recommendedName>
        <fullName evidence="4">Transporter</fullName>
    </recommendedName>
</protein>
<organism evidence="2 3">
    <name type="scientific">Candidatus Defluviibacterium haderslevense</name>
    <dbReference type="NCBI Taxonomy" id="2981993"/>
    <lineage>
        <taxon>Bacteria</taxon>
        <taxon>Pseudomonadati</taxon>
        <taxon>Bacteroidota</taxon>
        <taxon>Saprospiria</taxon>
        <taxon>Saprospirales</taxon>
        <taxon>Saprospiraceae</taxon>
        <taxon>Candidatus Defluviibacterium</taxon>
    </lineage>
</organism>
<proteinExistence type="predicted"/>
<dbReference type="EMBL" id="JADKFW010000004">
    <property type="protein sequence ID" value="MBK9717158.1"/>
    <property type="molecule type" value="Genomic_DNA"/>
</dbReference>
<name>A0A9D7S8G9_9BACT</name>
<sequence>MKNLIKLKWLLLVLGAFIFENNMNAQGCVAVRATGCSGTTNSSTLLKNQLEFSTNFRYFESHRHFVGDVEQKEREELHTEVRIKSFAYDFGFNYGLSDRFFVNFSVPFVINNRSNNHYTDKAGVAKRFSVQGRGLGDIRATGYYWILAPKPEKKLSLLGGLGVKLPTGDPSQIDVFHALSSKGKDSTYFKIVDQAIQPGDAGFGVSLESQINYSIAPKLNLYASGYYLFQPQETSNVLRNTALSETDTIQNYLSITDQFLARVGVSVQPLSNKYPLTISLGGRLEGVPSHDAIGGSNGRRRPGYTVTAEPAINYDFGSDRINFSIPISLYRNRTKSVYDLSDPTGKAHGDAAFADYSINVSYVHRFGSSHVRM</sequence>
<reference evidence="2 3" key="1">
    <citation type="submission" date="2020-10" db="EMBL/GenBank/DDBJ databases">
        <title>Connecting structure to function with the recovery of over 1000 high-quality activated sludge metagenome-assembled genomes encoding full-length rRNA genes using long-read sequencing.</title>
        <authorList>
            <person name="Singleton C.M."/>
            <person name="Petriglieri F."/>
            <person name="Kristensen J.M."/>
            <person name="Kirkegaard R.H."/>
            <person name="Michaelsen T.Y."/>
            <person name="Andersen M.H."/>
            <person name="Karst S.M."/>
            <person name="Dueholm M.S."/>
            <person name="Nielsen P.H."/>
            <person name="Albertsen M."/>
        </authorList>
    </citation>
    <scope>NUCLEOTIDE SEQUENCE [LARGE SCALE GENOMIC DNA]</scope>
    <source>
        <strain evidence="2">Ribe_18-Q3-R11-54_BAT3C.373</strain>
    </source>
</reference>
<gene>
    <name evidence="2" type="ORF">IPO85_06535</name>
</gene>
<evidence type="ECO:0008006" key="4">
    <source>
        <dbReference type="Google" id="ProtNLM"/>
    </source>
</evidence>
<evidence type="ECO:0000313" key="2">
    <source>
        <dbReference type="EMBL" id="MBK9717158.1"/>
    </source>
</evidence>
<dbReference type="Proteomes" id="UP000808349">
    <property type="component" value="Unassembled WGS sequence"/>
</dbReference>
<keyword evidence="1" id="KW-0732">Signal</keyword>